<organism evidence="1 2">
    <name type="scientific">Aerosakkonema funiforme FACHB-1375</name>
    <dbReference type="NCBI Taxonomy" id="2949571"/>
    <lineage>
        <taxon>Bacteria</taxon>
        <taxon>Bacillati</taxon>
        <taxon>Cyanobacteriota</taxon>
        <taxon>Cyanophyceae</taxon>
        <taxon>Oscillatoriophycideae</taxon>
        <taxon>Aerosakkonematales</taxon>
        <taxon>Aerosakkonemataceae</taxon>
        <taxon>Aerosakkonema</taxon>
    </lineage>
</organism>
<dbReference type="Proteomes" id="UP000641646">
    <property type="component" value="Unassembled WGS sequence"/>
</dbReference>
<protein>
    <submittedName>
        <fullName evidence="1">Uncharacterized protein</fullName>
    </submittedName>
</protein>
<sequence length="45" mass="4968">MSARIPILLGYHTNLKSQENLAKIFVSGGLFWQCSIAIYSLGRLG</sequence>
<dbReference type="AlphaFoldDB" id="A0A926ZIS3"/>
<comment type="caution">
    <text evidence="1">The sequence shown here is derived from an EMBL/GenBank/DDBJ whole genome shotgun (WGS) entry which is preliminary data.</text>
</comment>
<keyword evidence="2" id="KW-1185">Reference proteome</keyword>
<evidence type="ECO:0000313" key="1">
    <source>
        <dbReference type="EMBL" id="MBD2184355.1"/>
    </source>
</evidence>
<proteinExistence type="predicted"/>
<accession>A0A926ZIS3</accession>
<reference evidence="1" key="1">
    <citation type="journal article" date="2015" name="ISME J.">
        <title>Draft Genome Sequence of Streptomyces incarnatus NRRL8089, which Produces the Nucleoside Antibiotic Sinefungin.</title>
        <authorList>
            <person name="Oshima K."/>
            <person name="Hattori M."/>
            <person name="Shimizu H."/>
            <person name="Fukuda K."/>
            <person name="Nemoto M."/>
            <person name="Inagaki K."/>
            <person name="Tamura T."/>
        </authorList>
    </citation>
    <scope>NUCLEOTIDE SEQUENCE</scope>
    <source>
        <strain evidence="1">FACHB-1375</strain>
    </source>
</reference>
<reference evidence="1" key="2">
    <citation type="submission" date="2020-08" db="EMBL/GenBank/DDBJ databases">
        <authorList>
            <person name="Chen M."/>
            <person name="Teng W."/>
            <person name="Zhao L."/>
            <person name="Hu C."/>
            <person name="Zhou Y."/>
            <person name="Han B."/>
            <person name="Song L."/>
            <person name="Shu W."/>
        </authorList>
    </citation>
    <scope>NUCLEOTIDE SEQUENCE</scope>
    <source>
        <strain evidence="1">FACHB-1375</strain>
    </source>
</reference>
<gene>
    <name evidence="1" type="ORF">H6G03_25360</name>
</gene>
<evidence type="ECO:0000313" key="2">
    <source>
        <dbReference type="Proteomes" id="UP000641646"/>
    </source>
</evidence>
<dbReference type="RefSeq" id="WP_190470571.1">
    <property type="nucleotide sequence ID" value="NZ_JACJPW010000080.1"/>
</dbReference>
<name>A0A926ZIS3_9CYAN</name>
<dbReference type="EMBL" id="JACJPW010000080">
    <property type="protein sequence ID" value="MBD2184355.1"/>
    <property type="molecule type" value="Genomic_DNA"/>
</dbReference>